<dbReference type="SMART" id="SM00342">
    <property type="entry name" value="HTH_ARAC"/>
    <property type="match status" value="1"/>
</dbReference>
<dbReference type="GO" id="GO:0043565">
    <property type="term" value="F:sequence-specific DNA binding"/>
    <property type="evidence" value="ECO:0007669"/>
    <property type="project" value="InterPro"/>
</dbReference>
<dbReference type="InterPro" id="IPR018062">
    <property type="entry name" value="HTH_AraC-typ_CS"/>
</dbReference>
<name>A0A7R7EQ28_9FIRM</name>
<proteinExistence type="predicted"/>
<dbReference type="GO" id="GO:0003700">
    <property type="term" value="F:DNA-binding transcription factor activity"/>
    <property type="evidence" value="ECO:0007669"/>
    <property type="project" value="InterPro"/>
</dbReference>
<dbReference type="AlphaFoldDB" id="A0A7R7EQ28"/>
<dbReference type="Gene3D" id="1.10.10.60">
    <property type="entry name" value="Homeodomain-like"/>
    <property type="match status" value="2"/>
</dbReference>
<keyword evidence="6" id="KW-1185">Reference proteome</keyword>
<dbReference type="RefSeq" id="WP_271713740.1">
    <property type="nucleotide sequence ID" value="NZ_AP024169.1"/>
</dbReference>
<dbReference type="Pfam" id="PF12833">
    <property type="entry name" value="HTH_18"/>
    <property type="match status" value="1"/>
</dbReference>
<organism evidence="5 6">
    <name type="scientific">Anaeromicropila herbilytica</name>
    <dbReference type="NCBI Taxonomy" id="2785025"/>
    <lineage>
        <taxon>Bacteria</taxon>
        <taxon>Bacillati</taxon>
        <taxon>Bacillota</taxon>
        <taxon>Clostridia</taxon>
        <taxon>Lachnospirales</taxon>
        <taxon>Lachnospiraceae</taxon>
        <taxon>Anaeromicropila</taxon>
    </lineage>
</organism>
<dbReference type="Gene3D" id="3.20.80.10">
    <property type="entry name" value="Regulatory factor, effector binding domain"/>
    <property type="match status" value="1"/>
</dbReference>
<keyword evidence="3" id="KW-0804">Transcription</keyword>
<dbReference type="InterPro" id="IPR050908">
    <property type="entry name" value="SmbC-like"/>
</dbReference>
<evidence type="ECO:0000256" key="2">
    <source>
        <dbReference type="ARBA" id="ARBA00023125"/>
    </source>
</evidence>
<dbReference type="KEGG" id="ahb:bsdtb5_40110"/>
<evidence type="ECO:0000313" key="5">
    <source>
        <dbReference type="EMBL" id="BCN32716.1"/>
    </source>
</evidence>
<dbReference type="SUPFAM" id="SSF55136">
    <property type="entry name" value="Probable bacterial effector-binding domain"/>
    <property type="match status" value="1"/>
</dbReference>
<dbReference type="SUPFAM" id="SSF46689">
    <property type="entry name" value="Homeodomain-like"/>
    <property type="match status" value="2"/>
</dbReference>
<dbReference type="PROSITE" id="PS00041">
    <property type="entry name" value="HTH_ARAC_FAMILY_1"/>
    <property type="match status" value="1"/>
</dbReference>
<sequence>MITNEVVNQAISYIMEHIGEEISIEDVADYCHFSKYYFSRVFKEETGESIYAFIKRVKLEQSAFRLKVERVKSITDIGYDYGYSPPNYSAAFKQHHKATPIEFRKKIAQKSILHPFYPNTVNKIDTLEECNEKITIEIIEDQYVIYERRIGNYKNLSEDWTEFLDRYKDYQTNSTLLLERTFDDVSITDANSCLYDICMSVDRSCTLPNTCIIEGGKYAVYHFKGYPWQIYGAYQSLFNVWIPLSNHRIDKRYGFECYGDINCDTMYMALDIYIPIE</sequence>
<dbReference type="InterPro" id="IPR010499">
    <property type="entry name" value="AraC_E-bd"/>
</dbReference>
<dbReference type="InterPro" id="IPR011256">
    <property type="entry name" value="Reg_factor_effector_dom_sf"/>
</dbReference>
<dbReference type="SMART" id="SM00871">
    <property type="entry name" value="AraC_E_bind"/>
    <property type="match status" value="1"/>
</dbReference>
<dbReference type="InterPro" id="IPR009057">
    <property type="entry name" value="Homeodomain-like_sf"/>
</dbReference>
<feature type="domain" description="HTH araC/xylS-type" evidence="4">
    <location>
        <begin position="8"/>
        <end position="106"/>
    </location>
</feature>
<reference evidence="5 6" key="1">
    <citation type="submission" date="2020-11" db="EMBL/GenBank/DDBJ databases">
        <title>Draft genome sequencing of a Lachnospiraceae strain isolated from anoxic soil subjected to BSD treatment.</title>
        <authorList>
            <person name="Uek A."/>
            <person name="Tonouchi A."/>
        </authorList>
    </citation>
    <scope>NUCLEOTIDE SEQUENCE [LARGE SCALE GENOMIC DNA]</scope>
    <source>
        <strain evidence="5 6">TB5</strain>
    </source>
</reference>
<evidence type="ECO:0000256" key="1">
    <source>
        <dbReference type="ARBA" id="ARBA00023015"/>
    </source>
</evidence>
<dbReference type="PANTHER" id="PTHR40055:SF1">
    <property type="entry name" value="TRANSCRIPTIONAL REGULATOR YGIV-RELATED"/>
    <property type="match status" value="1"/>
</dbReference>
<accession>A0A7R7EQ28</accession>
<protein>
    <submittedName>
        <fullName evidence="5">AraC family transcriptional regulator</fullName>
    </submittedName>
</protein>
<dbReference type="EMBL" id="AP024169">
    <property type="protein sequence ID" value="BCN32716.1"/>
    <property type="molecule type" value="Genomic_DNA"/>
</dbReference>
<dbReference type="PROSITE" id="PS01124">
    <property type="entry name" value="HTH_ARAC_FAMILY_2"/>
    <property type="match status" value="1"/>
</dbReference>
<keyword evidence="2" id="KW-0238">DNA-binding</keyword>
<dbReference type="InterPro" id="IPR029442">
    <property type="entry name" value="GyrI-like"/>
</dbReference>
<dbReference type="InterPro" id="IPR018060">
    <property type="entry name" value="HTH_AraC"/>
</dbReference>
<dbReference type="Pfam" id="PF06445">
    <property type="entry name" value="GyrI-like"/>
    <property type="match status" value="1"/>
</dbReference>
<dbReference type="PANTHER" id="PTHR40055">
    <property type="entry name" value="TRANSCRIPTIONAL REGULATOR YGIV-RELATED"/>
    <property type="match status" value="1"/>
</dbReference>
<evidence type="ECO:0000259" key="4">
    <source>
        <dbReference type="PROSITE" id="PS01124"/>
    </source>
</evidence>
<keyword evidence="1" id="KW-0805">Transcription regulation</keyword>
<dbReference type="Proteomes" id="UP000595897">
    <property type="component" value="Chromosome"/>
</dbReference>
<gene>
    <name evidence="5" type="ORF">bsdtb5_40110</name>
</gene>
<evidence type="ECO:0000313" key="6">
    <source>
        <dbReference type="Proteomes" id="UP000595897"/>
    </source>
</evidence>
<evidence type="ECO:0000256" key="3">
    <source>
        <dbReference type="ARBA" id="ARBA00023163"/>
    </source>
</evidence>